<name>A0A1F2PMM0_9FIRM</name>
<comment type="caution">
    <text evidence="1">The sequence shown here is derived from an EMBL/GenBank/DDBJ whole genome shotgun (WGS) entry which is preliminary data.</text>
</comment>
<evidence type="ECO:0000313" key="1">
    <source>
        <dbReference type="EMBL" id="OFV72084.1"/>
    </source>
</evidence>
<dbReference type="EMBL" id="LKEU01000012">
    <property type="protein sequence ID" value="OFV72084.1"/>
    <property type="molecule type" value="Genomic_DNA"/>
</dbReference>
<reference evidence="1 2" key="1">
    <citation type="submission" date="2015-09" db="EMBL/GenBank/DDBJ databases">
        <title>Genome sequence of Acetobacterium wieringae DSM 1911.</title>
        <authorList>
            <person name="Poehlein A."/>
            <person name="Bengelsdorf F.R."/>
            <person name="Schiel-Bengelsdorf B."/>
            <person name="Duerre P."/>
            <person name="Daniel R."/>
        </authorList>
    </citation>
    <scope>NUCLEOTIDE SEQUENCE [LARGE SCALE GENOMIC DNA]</scope>
    <source>
        <strain evidence="1 2">DSM 1911</strain>
    </source>
</reference>
<accession>A0A1F2PMM0</accession>
<dbReference type="RefSeq" id="WP_070369712.1">
    <property type="nucleotide sequence ID" value="NZ_LKEU01000012.1"/>
</dbReference>
<evidence type="ECO:0000313" key="2">
    <source>
        <dbReference type="Proteomes" id="UP000176244"/>
    </source>
</evidence>
<protein>
    <submittedName>
        <fullName evidence="1">Uncharacterized protein</fullName>
    </submittedName>
</protein>
<dbReference type="STRING" id="52694.ACWI_03340"/>
<dbReference type="AlphaFoldDB" id="A0A1F2PMM0"/>
<organism evidence="1 2">
    <name type="scientific">Acetobacterium wieringae</name>
    <dbReference type="NCBI Taxonomy" id="52694"/>
    <lineage>
        <taxon>Bacteria</taxon>
        <taxon>Bacillati</taxon>
        <taxon>Bacillota</taxon>
        <taxon>Clostridia</taxon>
        <taxon>Eubacteriales</taxon>
        <taxon>Eubacteriaceae</taxon>
        <taxon>Acetobacterium</taxon>
    </lineage>
</organism>
<sequence length="79" mass="8678">MIDIKNKLCNKGYEVQDTGKSLQAKKPGNRHIEVKPAELPGSFKYIICGQTCYEFDQAIKASTYGAKAITPKLDAEAIS</sequence>
<gene>
    <name evidence="1" type="ORF">ACWI_03340</name>
</gene>
<proteinExistence type="predicted"/>
<dbReference type="Proteomes" id="UP000176244">
    <property type="component" value="Unassembled WGS sequence"/>
</dbReference>